<evidence type="ECO:0000313" key="1">
    <source>
        <dbReference type="EMBL" id="MED6151480.1"/>
    </source>
</evidence>
<sequence length="194" mass="22373">MGTKPTLLNGRIGGINHVPKVLAYTITWILGTPYDTKVAKKELSQKDRDVHKFFQGKSTVALQDLIKTTPIDTDENKKLWMWSFILFVQKVFLLPNSTANITPTAVPTIFDLENTRNRNWALHVHNFLLQELKKAKKKNFVAIHGCCYALMIIYFHKTQFGENSRDPAAQPPWLAYWTGETLKKRVKQEKNMTQ</sequence>
<dbReference type="EMBL" id="JASCZI010091915">
    <property type="protein sequence ID" value="MED6151480.1"/>
    <property type="molecule type" value="Genomic_DNA"/>
</dbReference>
<keyword evidence="2" id="KW-1185">Reference proteome</keyword>
<reference evidence="1 2" key="1">
    <citation type="journal article" date="2023" name="Plants (Basel)">
        <title>Bridging the Gap: Combining Genomics and Transcriptomics Approaches to Understand Stylosanthes scabra, an Orphan Legume from the Brazilian Caatinga.</title>
        <authorList>
            <person name="Ferreira-Neto J.R.C."/>
            <person name="da Silva M.D."/>
            <person name="Binneck E."/>
            <person name="de Melo N.F."/>
            <person name="da Silva R.H."/>
            <person name="de Melo A.L.T.M."/>
            <person name="Pandolfi V."/>
            <person name="Bustamante F.O."/>
            <person name="Brasileiro-Vidal A.C."/>
            <person name="Benko-Iseppon A.M."/>
        </authorList>
    </citation>
    <scope>NUCLEOTIDE SEQUENCE [LARGE SCALE GENOMIC DNA]</scope>
    <source>
        <tissue evidence="1">Leaves</tissue>
    </source>
</reference>
<dbReference type="PANTHER" id="PTHR34835">
    <property type="entry name" value="OS07G0283600 PROTEIN-RELATED"/>
    <property type="match status" value="1"/>
</dbReference>
<accession>A0ABU6TSR8</accession>
<comment type="caution">
    <text evidence="1">The sequence shown here is derived from an EMBL/GenBank/DDBJ whole genome shotgun (WGS) entry which is preliminary data.</text>
</comment>
<organism evidence="1 2">
    <name type="scientific">Stylosanthes scabra</name>
    <dbReference type="NCBI Taxonomy" id="79078"/>
    <lineage>
        <taxon>Eukaryota</taxon>
        <taxon>Viridiplantae</taxon>
        <taxon>Streptophyta</taxon>
        <taxon>Embryophyta</taxon>
        <taxon>Tracheophyta</taxon>
        <taxon>Spermatophyta</taxon>
        <taxon>Magnoliopsida</taxon>
        <taxon>eudicotyledons</taxon>
        <taxon>Gunneridae</taxon>
        <taxon>Pentapetalae</taxon>
        <taxon>rosids</taxon>
        <taxon>fabids</taxon>
        <taxon>Fabales</taxon>
        <taxon>Fabaceae</taxon>
        <taxon>Papilionoideae</taxon>
        <taxon>50 kb inversion clade</taxon>
        <taxon>dalbergioids sensu lato</taxon>
        <taxon>Dalbergieae</taxon>
        <taxon>Pterocarpus clade</taxon>
        <taxon>Stylosanthes</taxon>
    </lineage>
</organism>
<protein>
    <submittedName>
        <fullName evidence="1">Uncharacterized protein</fullName>
    </submittedName>
</protein>
<gene>
    <name evidence="1" type="ORF">PIB30_082946</name>
</gene>
<proteinExistence type="predicted"/>
<name>A0ABU6TSR8_9FABA</name>
<dbReference type="Proteomes" id="UP001341840">
    <property type="component" value="Unassembled WGS sequence"/>
</dbReference>
<evidence type="ECO:0000313" key="2">
    <source>
        <dbReference type="Proteomes" id="UP001341840"/>
    </source>
</evidence>